<dbReference type="Pfam" id="PF02037">
    <property type="entry name" value="SAP"/>
    <property type="match status" value="1"/>
</dbReference>
<keyword evidence="15" id="KW-1185">Reference proteome</keyword>
<dbReference type="GO" id="GO:0000785">
    <property type="term" value="C:chromatin"/>
    <property type="evidence" value="ECO:0007669"/>
    <property type="project" value="TreeGrafter"/>
</dbReference>
<dbReference type="CDD" id="cd16650">
    <property type="entry name" value="SP-RING_PIAS-like"/>
    <property type="match status" value="1"/>
</dbReference>
<dbReference type="SMART" id="SM00513">
    <property type="entry name" value="SAP"/>
    <property type="match status" value="1"/>
</dbReference>
<dbReference type="UniPathway" id="UPA00886"/>
<keyword evidence="4" id="KW-0808">Transferase</keyword>
<dbReference type="OrthoDB" id="28127at2759"/>
<dbReference type="PANTHER" id="PTHR10782:SF4">
    <property type="entry name" value="TONALLI, ISOFORM E"/>
    <property type="match status" value="1"/>
</dbReference>
<dbReference type="PANTHER" id="PTHR10782">
    <property type="entry name" value="ZINC FINGER MIZ DOMAIN-CONTAINING PROTEIN"/>
    <property type="match status" value="1"/>
</dbReference>
<feature type="domain" description="SP-RING-type" evidence="13">
    <location>
        <begin position="300"/>
        <end position="399"/>
    </location>
</feature>
<evidence type="ECO:0000256" key="4">
    <source>
        <dbReference type="ARBA" id="ARBA00022679"/>
    </source>
</evidence>
<dbReference type="InterPro" id="IPR013083">
    <property type="entry name" value="Znf_RING/FYVE/PHD"/>
</dbReference>
<feature type="region of interest" description="Disordered" evidence="11">
    <location>
        <begin position="71"/>
        <end position="93"/>
    </location>
</feature>
<reference evidence="14 15" key="1">
    <citation type="submission" date="2020-04" db="EMBL/GenBank/DDBJ databases">
        <title>Perkinsus chesapeaki whole genome sequence.</title>
        <authorList>
            <person name="Bogema D.R."/>
        </authorList>
    </citation>
    <scope>NUCLEOTIDE SEQUENCE [LARGE SCALE GENOMIC DNA]</scope>
    <source>
        <strain evidence="14">ATCC PRA-425</strain>
    </source>
</reference>
<evidence type="ECO:0000313" key="15">
    <source>
        <dbReference type="Proteomes" id="UP000591131"/>
    </source>
</evidence>
<keyword evidence="5" id="KW-0479">Metal-binding</keyword>
<comment type="pathway">
    <text evidence="2">Protein modification; protein sumoylation.</text>
</comment>
<proteinExistence type="inferred from homology"/>
<evidence type="ECO:0000256" key="6">
    <source>
        <dbReference type="ARBA" id="ARBA00022771"/>
    </source>
</evidence>
<dbReference type="Gene3D" id="1.10.720.30">
    <property type="entry name" value="SAP domain"/>
    <property type="match status" value="1"/>
</dbReference>
<evidence type="ECO:0000256" key="5">
    <source>
        <dbReference type="ARBA" id="ARBA00022723"/>
    </source>
</evidence>
<dbReference type="Proteomes" id="UP000591131">
    <property type="component" value="Unassembled WGS sequence"/>
</dbReference>
<keyword evidence="9" id="KW-0539">Nucleus</keyword>
<dbReference type="Pfam" id="PF02891">
    <property type="entry name" value="zf-MIZ"/>
    <property type="match status" value="1"/>
</dbReference>
<dbReference type="AlphaFoldDB" id="A0A7J6KT30"/>
<protein>
    <recommendedName>
        <fullName evidence="16">Sumo ligase</fullName>
    </recommendedName>
</protein>
<organism evidence="14 15">
    <name type="scientific">Perkinsus chesapeaki</name>
    <name type="common">Clam parasite</name>
    <name type="synonym">Perkinsus andrewsi</name>
    <dbReference type="NCBI Taxonomy" id="330153"/>
    <lineage>
        <taxon>Eukaryota</taxon>
        <taxon>Sar</taxon>
        <taxon>Alveolata</taxon>
        <taxon>Perkinsozoa</taxon>
        <taxon>Perkinsea</taxon>
        <taxon>Perkinsida</taxon>
        <taxon>Perkinsidae</taxon>
        <taxon>Perkinsus</taxon>
    </lineage>
</organism>
<dbReference type="InterPro" id="IPR003034">
    <property type="entry name" value="SAP_dom"/>
</dbReference>
<evidence type="ECO:0000256" key="8">
    <source>
        <dbReference type="ARBA" id="ARBA00022833"/>
    </source>
</evidence>
<evidence type="ECO:0008006" key="16">
    <source>
        <dbReference type="Google" id="ProtNLM"/>
    </source>
</evidence>
<dbReference type="InterPro" id="IPR004181">
    <property type="entry name" value="Znf_MIZ"/>
</dbReference>
<evidence type="ECO:0000313" key="14">
    <source>
        <dbReference type="EMBL" id="KAF4649701.1"/>
    </source>
</evidence>
<accession>A0A7J6KT30</accession>
<evidence type="ECO:0000256" key="1">
    <source>
        <dbReference type="ARBA" id="ARBA00004123"/>
    </source>
</evidence>
<dbReference type="PROSITE" id="PS50800">
    <property type="entry name" value="SAP"/>
    <property type="match status" value="1"/>
</dbReference>
<evidence type="ECO:0000256" key="3">
    <source>
        <dbReference type="ARBA" id="ARBA00005383"/>
    </source>
</evidence>
<comment type="caution">
    <text evidence="14">The sequence shown here is derived from an EMBL/GenBank/DDBJ whole genome shotgun (WGS) entry which is preliminary data.</text>
</comment>
<keyword evidence="6 10" id="KW-0863">Zinc-finger</keyword>
<sequence length="498" mass="55068">MGPASASEIATTLEALPSFTVSVLKDYCRHMNLKVSGRKAELVERIREAVEVNPDLLTASLVWPPLVPRSAPKTVSSKNVSQRNSSKSRPGTAFLNATAAAQQSITEIRDPSIENIISRMDPFWPLVADNSDGILGTWRIAGPGTYQARLSVPNRNKFGKTGARIWARMIAIPSSMMSGGNDKSGKYKLSFHHVWPYSFLLEFDDGAGIKILPPEHLRKRRDAPLDITECIPTYQTDARFKVTIQQDPKLAYSANQRLHYVLAFVVCTPKEPADILAEVPVENCEQSSTRIKSILCRKEDEDDLQISGGSDEIDADTRSLRLTCPLSYARMTYPARGQSCSHIQCFDLEWFIRSQKMMAAFNNRWKCAVCDAVLRPDEILIDGYLLDILRATEDSEVEEVFVTKSTAQWRTQPPGSDHCDEAAAGTEDTGGAASDGCSSSSSTASTRSSLTGKLDLKNLDMPCKRARIGSYVEKQAQEYIGDEADEVIDLCCDDESDY</sequence>
<dbReference type="GO" id="GO:0061665">
    <property type="term" value="F:SUMO ligase activity"/>
    <property type="evidence" value="ECO:0007669"/>
    <property type="project" value="TreeGrafter"/>
</dbReference>
<evidence type="ECO:0000259" key="13">
    <source>
        <dbReference type="PROSITE" id="PS51044"/>
    </source>
</evidence>
<name>A0A7J6KT30_PERCH</name>
<dbReference type="GO" id="GO:0008270">
    <property type="term" value="F:zinc ion binding"/>
    <property type="evidence" value="ECO:0007669"/>
    <property type="project" value="UniProtKB-KW"/>
</dbReference>
<gene>
    <name evidence="14" type="ORF">FOL47_001805</name>
</gene>
<dbReference type="InterPro" id="IPR036361">
    <property type="entry name" value="SAP_dom_sf"/>
</dbReference>
<feature type="compositionally biased region" description="Low complexity" evidence="11">
    <location>
        <begin position="422"/>
        <end position="449"/>
    </location>
</feature>
<feature type="compositionally biased region" description="Polar residues" evidence="11">
    <location>
        <begin position="73"/>
        <end position="89"/>
    </location>
</feature>
<dbReference type="GO" id="GO:0016925">
    <property type="term" value="P:protein sumoylation"/>
    <property type="evidence" value="ECO:0007669"/>
    <property type="project" value="UniProtKB-UniPathway"/>
</dbReference>
<evidence type="ECO:0000256" key="9">
    <source>
        <dbReference type="ARBA" id="ARBA00023242"/>
    </source>
</evidence>
<dbReference type="EMBL" id="JAAPAO010001451">
    <property type="protein sequence ID" value="KAF4649701.1"/>
    <property type="molecule type" value="Genomic_DNA"/>
</dbReference>
<evidence type="ECO:0000256" key="7">
    <source>
        <dbReference type="ARBA" id="ARBA00022786"/>
    </source>
</evidence>
<feature type="region of interest" description="Disordered" evidence="11">
    <location>
        <begin position="409"/>
        <end position="449"/>
    </location>
</feature>
<dbReference type="PROSITE" id="PS51044">
    <property type="entry name" value="ZF_SP_RING"/>
    <property type="match status" value="1"/>
</dbReference>
<feature type="domain" description="SAP" evidence="12">
    <location>
        <begin position="16"/>
        <end position="50"/>
    </location>
</feature>
<evidence type="ECO:0000259" key="12">
    <source>
        <dbReference type="PROSITE" id="PS50800"/>
    </source>
</evidence>
<evidence type="ECO:0000256" key="10">
    <source>
        <dbReference type="PROSITE-ProRule" id="PRU00452"/>
    </source>
</evidence>
<dbReference type="GO" id="GO:0005634">
    <property type="term" value="C:nucleus"/>
    <property type="evidence" value="ECO:0007669"/>
    <property type="project" value="UniProtKB-SubCell"/>
</dbReference>
<dbReference type="Gene3D" id="3.30.40.10">
    <property type="entry name" value="Zinc/RING finger domain, C3HC4 (zinc finger)"/>
    <property type="match status" value="1"/>
</dbReference>
<dbReference type="SUPFAM" id="SSF68906">
    <property type="entry name" value="SAP domain"/>
    <property type="match status" value="1"/>
</dbReference>
<keyword evidence="7" id="KW-0833">Ubl conjugation pathway</keyword>
<comment type="subcellular location">
    <subcellularLocation>
        <location evidence="1">Nucleus</location>
    </subcellularLocation>
</comment>
<evidence type="ECO:0000256" key="11">
    <source>
        <dbReference type="SAM" id="MobiDB-lite"/>
    </source>
</evidence>
<comment type="similarity">
    <text evidence="3">Belongs to the PIAS family.</text>
</comment>
<evidence type="ECO:0000256" key="2">
    <source>
        <dbReference type="ARBA" id="ARBA00004718"/>
    </source>
</evidence>
<keyword evidence="8" id="KW-0862">Zinc</keyword>